<dbReference type="PANTHER" id="PTHR35174:SF3">
    <property type="entry name" value="BLL7171 PROTEIN"/>
    <property type="match status" value="1"/>
</dbReference>
<dbReference type="InterPro" id="IPR011008">
    <property type="entry name" value="Dimeric_a/b-barrel"/>
</dbReference>
<comment type="similarity">
    <text evidence="1">Belongs to the YciI family.</text>
</comment>
<dbReference type="SUPFAM" id="SSF54909">
    <property type="entry name" value="Dimeric alpha+beta barrel"/>
    <property type="match status" value="1"/>
</dbReference>
<name>A0A5Q6RPY0_9ACTN</name>
<dbReference type="Pfam" id="PF03795">
    <property type="entry name" value="YCII"/>
    <property type="match status" value="1"/>
</dbReference>
<dbReference type="EMBL" id="VDFQ02000006">
    <property type="protein sequence ID" value="KAA1420074.1"/>
    <property type="molecule type" value="Genomic_DNA"/>
</dbReference>
<comment type="caution">
    <text evidence="3">The sequence shown here is derived from an EMBL/GenBank/DDBJ whole genome shotgun (WGS) entry which is preliminary data.</text>
</comment>
<evidence type="ECO:0000313" key="3">
    <source>
        <dbReference type="EMBL" id="KAA1420074.1"/>
    </source>
</evidence>
<organism evidence="3 4">
    <name type="scientific">Mumia zhuanghuii</name>
    <dbReference type="NCBI Taxonomy" id="2585211"/>
    <lineage>
        <taxon>Bacteria</taxon>
        <taxon>Bacillati</taxon>
        <taxon>Actinomycetota</taxon>
        <taxon>Actinomycetes</taxon>
        <taxon>Propionibacteriales</taxon>
        <taxon>Nocardioidaceae</taxon>
        <taxon>Mumia</taxon>
    </lineage>
</organism>
<dbReference type="Proteomes" id="UP000307768">
    <property type="component" value="Unassembled WGS sequence"/>
</dbReference>
<sequence>MKYMILLYGSQADYDAIAGRPDAHSSITADDVAAMEKAMVAIHTELAESGELVAAHGLSDPVHARRVQVRKGVPVTTDGPYAETEEVLAGLTIIDCGSLDRATEIAARFVNPDADGEYVDVRPIVGAFDDLTA</sequence>
<proteinExistence type="inferred from homology"/>
<dbReference type="RefSeq" id="WP_149771298.1">
    <property type="nucleotide sequence ID" value="NZ_VDFQ02000006.1"/>
</dbReference>
<evidence type="ECO:0000313" key="4">
    <source>
        <dbReference type="Proteomes" id="UP000307768"/>
    </source>
</evidence>
<protein>
    <recommendedName>
        <fullName evidence="2">YCII-related domain-containing protein</fullName>
    </recommendedName>
</protein>
<dbReference type="PANTHER" id="PTHR35174">
    <property type="entry name" value="BLL7171 PROTEIN-RELATED"/>
    <property type="match status" value="1"/>
</dbReference>
<dbReference type="InterPro" id="IPR005545">
    <property type="entry name" value="YCII"/>
</dbReference>
<dbReference type="Gene3D" id="3.30.70.1060">
    <property type="entry name" value="Dimeric alpha+beta barrel"/>
    <property type="match status" value="1"/>
</dbReference>
<reference evidence="3 4" key="1">
    <citation type="submission" date="2019-09" db="EMBL/GenBank/DDBJ databases">
        <title>Mumia zhuanghuii sp. nov. isolated from the intestinal contents of plateau pika (Ochotona curzoniae) in the Qinghai-Tibet plateau of China.</title>
        <authorList>
            <person name="Tian Z."/>
        </authorList>
    </citation>
    <scope>NUCLEOTIDE SEQUENCE [LARGE SCALE GENOMIC DNA]</scope>
    <source>
        <strain evidence="4">350</strain>
    </source>
</reference>
<accession>A0A5Q6RPY0</accession>
<dbReference type="AlphaFoldDB" id="A0A5Q6RPY0"/>
<feature type="domain" description="YCII-related" evidence="2">
    <location>
        <begin position="1"/>
        <end position="117"/>
    </location>
</feature>
<gene>
    <name evidence="3" type="ORF">FE697_019540</name>
</gene>
<evidence type="ECO:0000259" key="2">
    <source>
        <dbReference type="Pfam" id="PF03795"/>
    </source>
</evidence>
<dbReference type="OrthoDB" id="3784582at2"/>
<evidence type="ECO:0000256" key="1">
    <source>
        <dbReference type="ARBA" id="ARBA00007689"/>
    </source>
</evidence>